<feature type="signal peptide" evidence="1">
    <location>
        <begin position="1"/>
        <end position="21"/>
    </location>
</feature>
<dbReference type="Proteomes" id="UP000574276">
    <property type="component" value="Unassembled WGS sequence"/>
</dbReference>
<comment type="caution">
    <text evidence="2">The sequence shown here is derived from an EMBL/GenBank/DDBJ whole genome shotgun (WGS) entry which is preliminary data.</text>
</comment>
<dbReference type="AlphaFoldDB" id="A0A839JZV3"/>
<organism evidence="2 3">
    <name type="scientific">Variimorphobacter saccharofermentans</name>
    <dbReference type="NCBI Taxonomy" id="2755051"/>
    <lineage>
        <taxon>Bacteria</taxon>
        <taxon>Bacillati</taxon>
        <taxon>Bacillota</taxon>
        <taxon>Clostridia</taxon>
        <taxon>Lachnospirales</taxon>
        <taxon>Lachnospiraceae</taxon>
        <taxon>Variimorphobacter</taxon>
    </lineage>
</organism>
<dbReference type="RefSeq" id="WP_228351746.1">
    <property type="nucleotide sequence ID" value="NZ_JACEGA010000001.1"/>
</dbReference>
<feature type="chain" id="PRO_5039327685" evidence="1">
    <location>
        <begin position="22"/>
        <end position="204"/>
    </location>
</feature>
<protein>
    <submittedName>
        <fullName evidence="2">Uncharacterized protein</fullName>
    </submittedName>
</protein>
<accession>A0A839JZV3</accession>
<reference evidence="2 3" key="1">
    <citation type="submission" date="2020-07" db="EMBL/GenBank/DDBJ databases">
        <title>Characterization and genome sequencing of isolate MD1, a novel member within the family Lachnospiraceae.</title>
        <authorList>
            <person name="Rettenmaier R."/>
            <person name="Di Bello L."/>
            <person name="Zinser C."/>
            <person name="Scheitz K."/>
            <person name="Liebl W."/>
            <person name="Zverlov V."/>
        </authorList>
    </citation>
    <scope>NUCLEOTIDE SEQUENCE [LARGE SCALE GENOMIC DNA]</scope>
    <source>
        <strain evidence="2 3">MD1</strain>
    </source>
</reference>
<dbReference type="PROSITE" id="PS51257">
    <property type="entry name" value="PROKAR_LIPOPROTEIN"/>
    <property type="match status" value="1"/>
</dbReference>
<keyword evidence="1" id="KW-0732">Signal</keyword>
<sequence>MKMQKKIIVTLLLVLSLVLTGCSGGRDDGFAVGAWNGTTFENTWLNMKFPVSDNWTISTDEEIAQLNEISTDSDDAGQELLDKIAELKTVYGFMITENETFSNVQLIYENLAMSIGGTKMSEQEYLDSAMEMLPSEDYELLETVTKDIAGKTFTVAKMSAYDGVYSQDFYCYKQGKHMVVMIMSYTPDQAAVIDEFVSGITTLE</sequence>
<name>A0A839JZV3_9FIRM</name>
<gene>
    <name evidence="2" type="ORF">H0486_03865</name>
</gene>
<proteinExistence type="predicted"/>
<evidence type="ECO:0000313" key="3">
    <source>
        <dbReference type="Proteomes" id="UP000574276"/>
    </source>
</evidence>
<evidence type="ECO:0000256" key="1">
    <source>
        <dbReference type="SAM" id="SignalP"/>
    </source>
</evidence>
<dbReference type="EMBL" id="JACEGA010000001">
    <property type="protein sequence ID" value="MBB2182011.1"/>
    <property type="molecule type" value="Genomic_DNA"/>
</dbReference>
<keyword evidence="3" id="KW-1185">Reference proteome</keyword>
<evidence type="ECO:0000313" key="2">
    <source>
        <dbReference type="EMBL" id="MBB2182011.1"/>
    </source>
</evidence>